<evidence type="ECO:0000256" key="6">
    <source>
        <dbReference type="ARBA" id="ARBA00034303"/>
    </source>
</evidence>
<comment type="similarity">
    <text evidence="1">Belongs to the TMEM53 family.</text>
</comment>
<dbReference type="OMA" id="LAFWMNA"/>
<sequence>MATIPRPVPDGFEALTDTISIYRPVASNDMRSASLIVICSWMAALPKHITKYTDQYKKLFPSSTILLIQSYWQDVAASDEKMISRLALAVNTIIAHTPLENNLLPQTSGKDKVMLHIFSNGGATIANHLSIQLQQHRLQLEKQQPPRQLFSRVILECTPSRPNVSKSVKAISYALPKNFILRTLGVLFLRCYIFLGLLQCRVRGVENMVDRIRRRLNATSKAFTSTQSQKDGQLWNPTVPRLYLYSKGDEVVGWQDVRDHAEEARREATFECIREEVFETAPHVSLPREDFERYWGIVERWMSGEENTRT</sequence>
<dbReference type="RefSeq" id="XP_016764203.1">
    <property type="nucleotide sequence ID" value="XM_016904502.1"/>
</dbReference>
<dbReference type="EMBL" id="KB456261">
    <property type="protein sequence ID" value="EMF16082.1"/>
    <property type="molecule type" value="Genomic_DNA"/>
</dbReference>
<dbReference type="eggNOG" id="ENOG502S6B9">
    <property type="taxonomic scope" value="Eukaryota"/>
</dbReference>
<evidence type="ECO:0000256" key="2">
    <source>
        <dbReference type="ARBA" id="ARBA00022692"/>
    </source>
</evidence>
<dbReference type="Proteomes" id="UP000016931">
    <property type="component" value="Unassembled WGS sequence"/>
</dbReference>
<keyword evidence="4" id="KW-0472">Membrane</keyword>
<keyword evidence="8" id="KW-1185">Reference proteome</keyword>
<organism evidence="7 8">
    <name type="scientific">Sphaerulina musiva (strain SO2202)</name>
    <name type="common">Poplar stem canker fungus</name>
    <name type="synonym">Septoria musiva</name>
    <dbReference type="NCBI Taxonomy" id="692275"/>
    <lineage>
        <taxon>Eukaryota</taxon>
        <taxon>Fungi</taxon>
        <taxon>Dikarya</taxon>
        <taxon>Ascomycota</taxon>
        <taxon>Pezizomycotina</taxon>
        <taxon>Dothideomycetes</taxon>
        <taxon>Dothideomycetidae</taxon>
        <taxon>Mycosphaerellales</taxon>
        <taxon>Mycosphaerellaceae</taxon>
        <taxon>Sphaerulina</taxon>
    </lineage>
</organism>
<keyword evidence="5" id="KW-0539">Nucleus</keyword>
<dbReference type="PANTHER" id="PTHR12265">
    <property type="entry name" value="TRANSMEMBRANE PROTEIN 53"/>
    <property type="match status" value="1"/>
</dbReference>
<evidence type="ECO:0000256" key="4">
    <source>
        <dbReference type="ARBA" id="ARBA00023136"/>
    </source>
</evidence>
<proteinExistence type="inferred from homology"/>
<accession>M3B8B0</accession>
<dbReference type="GeneID" id="27901639"/>
<dbReference type="InterPro" id="IPR008547">
    <property type="entry name" value="DUF829_TMEM53"/>
</dbReference>
<dbReference type="SUPFAM" id="SSF53474">
    <property type="entry name" value="alpha/beta-Hydrolases"/>
    <property type="match status" value="1"/>
</dbReference>
<dbReference type="PANTHER" id="PTHR12265:SF30">
    <property type="entry name" value="TRANSMEMBRANE PROTEIN 53"/>
    <property type="match status" value="1"/>
</dbReference>
<keyword evidence="2" id="KW-0812">Transmembrane</keyword>
<dbReference type="GO" id="GO:0005640">
    <property type="term" value="C:nuclear outer membrane"/>
    <property type="evidence" value="ECO:0007669"/>
    <property type="project" value="UniProtKB-SubCell"/>
</dbReference>
<dbReference type="HOGENOM" id="CLU_036503_0_1_1"/>
<comment type="subcellular location">
    <subcellularLocation>
        <location evidence="6">Nucleus outer membrane</location>
        <topology evidence="6">Single-pass membrane protein</topology>
    </subcellularLocation>
</comment>
<evidence type="ECO:0000313" key="7">
    <source>
        <dbReference type="EMBL" id="EMF16082.1"/>
    </source>
</evidence>
<dbReference type="OrthoDB" id="77878at2759"/>
<dbReference type="Pfam" id="PF05705">
    <property type="entry name" value="DUF829"/>
    <property type="match status" value="1"/>
</dbReference>
<evidence type="ECO:0000256" key="1">
    <source>
        <dbReference type="ARBA" id="ARBA00007387"/>
    </source>
</evidence>
<dbReference type="AlphaFoldDB" id="M3B8B0"/>
<protein>
    <recommendedName>
        <fullName evidence="9">DUF829-domain-containing protein</fullName>
    </recommendedName>
</protein>
<keyword evidence="3" id="KW-1133">Transmembrane helix</keyword>
<dbReference type="InterPro" id="IPR029058">
    <property type="entry name" value="AB_hydrolase_fold"/>
</dbReference>
<name>M3B8B0_SPHMS</name>
<evidence type="ECO:0000256" key="5">
    <source>
        <dbReference type="ARBA" id="ARBA00023242"/>
    </source>
</evidence>
<reference evidence="7 8" key="1">
    <citation type="journal article" date="2012" name="PLoS Pathog.">
        <title>Diverse lifestyles and strategies of plant pathogenesis encoded in the genomes of eighteen Dothideomycetes fungi.</title>
        <authorList>
            <person name="Ohm R.A."/>
            <person name="Feau N."/>
            <person name="Henrissat B."/>
            <person name="Schoch C.L."/>
            <person name="Horwitz B.A."/>
            <person name="Barry K.W."/>
            <person name="Condon B.J."/>
            <person name="Copeland A.C."/>
            <person name="Dhillon B."/>
            <person name="Glaser F."/>
            <person name="Hesse C.N."/>
            <person name="Kosti I."/>
            <person name="LaButti K."/>
            <person name="Lindquist E.A."/>
            <person name="Lucas S."/>
            <person name="Salamov A.A."/>
            <person name="Bradshaw R.E."/>
            <person name="Ciuffetti L."/>
            <person name="Hamelin R.C."/>
            <person name="Kema G.H.J."/>
            <person name="Lawrence C."/>
            <person name="Scott J.A."/>
            <person name="Spatafora J.W."/>
            <person name="Turgeon B.G."/>
            <person name="de Wit P.J.G.M."/>
            <person name="Zhong S."/>
            <person name="Goodwin S.B."/>
            <person name="Grigoriev I.V."/>
        </authorList>
    </citation>
    <scope>NUCLEOTIDE SEQUENCE [LARGE SCALE GENOMIC DNA]</scope>
    <source>
        <strain evidence="7 8">SO2202</strain>
    </source>
</reference>
<evidence type="ECO:0000313" key="8">
    <source>
        <dbReference type="Proteomes" id="UP000016931"/>
    </source>
</evidence>
<evidence type="ECO:0008006" key="9">
    <source>
        <dbReference type="Google" id="ProtNLM"/>
    </source>
</evidence>
<evidence type="ECO:0000256" key="3">
    <source>
        <dbReference type="ARBA" id="ARBA00022989"/>
    </source>
</evidence>
<gene>
    <name evidence="7" type="ORF">SEPMUDRAFT_147751</name>
</gene>